<dbReference type="Proteomes" id="UP001108027">
    <property type="component" value="Unassembled WGS sequence"/>
</dbReference>
<gene>
    <name evidence="3" type="primary">rutC</name>
    <name evidence="3" type="ORF">LL252_04795</name>
</gene>
<keyword evidence="2" id="KW-0378">Hydrolase</keyword>
<dbReference type="GO" id="GO:0005829">
    <property type="term" value="C:cytosol"/>
    <property type="evidence" value="ECO:0007669"/>
    <property type="project" value="TreeGrafter"/>
</dbReference>
<accession>A0A9Q3UL97</accession>
<sequence length="128" mass="13931">MNDRVVLPAGTAPPLGPFSPGMQADNVVYTAGILAFDDQNNVVHVGDAAAQTRHVFETIRGILGEAGASFEDVVFNHVFLRDWDDYKAINEVYAEYFPGTKPARYCVQVGLAKPDALIEIATVAHKRV</sequence>
<comment type="caution">
    <text evidence="3">The sequence shown here is derived from an EMBL/GenBank/DDBJ whole genome shotgun (WGS) entry which is preliminary data.</text>
</comment>
<dbReference type="CDD" id="cd00448">
    <property type="entry name" value="YjgF_YER057c_UK114_family"/>
    <property type="match status" value="1"/>
</dbReference>
<dbReference type="PANTHER" id="PTHR11803:SF58">
    <property type="entry name" value="PROTEIN HMF1-RELATED"/>
    <property type="match status" value="1"/>
</dbReference>
<protein>
    <submittedName>
        <fullName evidence="3">Pyrimidine utilization protein C</fullName>
    </submittedName>
</protein>
<dbReference type="InterPro" id="IPR019898">
    <property type="entry name" value="RutC"/>
</dbReference>
<dbReference type="Pfam" id="PF01042">
    <property type="entry name" value="Ribonuc_L-PSP"/>
    <property type="match status" value="1"/>
</dbReference>
<reference evidence="3" key="1">
    <citation type="submission" date="2021-10" db="EMBL/GenBank/DDBJ databases">
        <title>The diversity and Nitrogen Metabolism of Culturable Nitrate-Utilizing Bacteria Within the Oxygen Minimum Zone of the Changjiang (Yangtze River)Estuary.</title>
        <authorList>
            <person name="Zhang D."/>
            <person name="Zheng J."/>
            <person name="Liu S."/>
            <person name="He W."/>
        </authorList>
    </citation>
    <scope>NUCLEOTIDE SEQUENCE</scope>
    <source>
        <strain evidence="3">FXH-223</strain>
    </source>
</reference>
<comment type="similarity">
    <text evidence="1">Belongs to the RutC family.</text>
</comment>
<evidence type="ECO:0000313" key="3">
    <source>
        <dbReference type="EMBL" id="MCC4307883.1"/>
    </source>
</evidence>
<evidence type="ECO:0000256" key="2">
    <source>
        <dbReference type="ARBA" id="ARBA00022801"/>
    </source>
</evidence>
<keyword evidence="4" id="KW-1185">Reference proteome</keyword>
<dbReference type="NCBIfam" id="TIGR03610">
    <property type="entry name" value="RutC"/>
    <property type="match status" value="1"/>
</dbReference>
<dbReference type="InterPro" id="IPR035959">
    <property type="entry name" value="RutC-like_sf"/>
</dbReference>
<dbReference type="InterPro" id="IPR006175">
    <property type="entry name" value="YjgF/YER057c/UK114"/>
</dbReference>
<dbReference type="SUPFAM" id="SSF55298">
    <property type="entry name" value="YjgF-like"/>
    <property type="match status" value="1"/>
</dbReference>
<proteinExistence type="inferred from homology"/>
<dbReference type="GO" id="GO:0019239">
    <property type="term" value="F:deaminase activity"/>
    <property type="evidence" value="ECO:0007669"/>
    <property type="project" value="TreeGrafter"/>
</dbReference>
<evidence type="ECO:0000313" key="4">
    <source>
        <dbReference type="Proteomes" id="UP001108027"/>
    </source>
</evidence>
<name>A0A9Q3UL97_9GAMM</name>
<dbReference type="PANTHER" id="PTHR11803">
    <property type="entry name" value="2-IMINOBUTANOATE/2-IMINOPROPANOATE DEAMINASE RIDA"/>
    <property type="match status" value="1"/>
</dbReference>
<organism evidence="3 4">
    <name type="scientific">Alloalcanivorax marinus</name>
    <dbReference type="NCBI Taxonomy" id="1177169"/>
    <lineage>
        <taxon>Bacteria</taxon>
        <taxon>Pseudomonadati</taxon>
        <taxon>Pseudomonadota</taxon>
        <taxon>Gammaproteobacteria</taxon>
        <taxon>Oceanospirillales</taxon>
        <taxon>Alcanivoracaceae</taxon>
        <taxon>Alloalcanivorax</taxon>
    </lineage>
</organism>
<dbReference type="RefSeq" id="WP_228233258.1">
    <property type="nucleotide sequence ID" value="NZ_JAJGNA010000004.1"/>
</dbReference>
<dbReference type="AlphaFoldDB" id="A0A9Q3UL97"/>
<dbReference type="EMBL" id="JAJGNA010000004">
    <property type="protein sequence ID" value="MCC4307883.1"/>
    <property type="molecule type" value="Genomic_DNA"/>
</dbReference>
<evidence type="ECO:0000256" key="1">
    <source>
        <dbReference type="ARBA" id="ARBA00010552"/>
    </source>
</evidence>
<dbReference type="Gene3D" id="3.30.1330.40">
    <property type="entry name" value="RutC-like"/>
    <property type="match status" value="1"/>
</dbReference>